<gene>
    <name evidence="1" type="ORF">C5O19_01835</name>
</gene>
<protein>
    <submittedName>
        <fullName evidence="1">Uncharacterized protein</fullName>
    </submittedName>
</protein>
<evidence type="ECO:0000313" key="2">
    <source>
        <dbReference type="Proteomes" id="UP000239590"/>
    </source>
</evidence>
<dbReference type="PROSITE" id="PS51257">
    <property type="entry name" value="PROKAR_LIPOPROTEIN"/>
    <property type="match status" value="1"/>
</dbReference>
<evidence type="ECO:0000313" key="1">
    <source>
        <dbReference type="EMBL" id="PQA58439.1"/>
    </source>
</evidence>
<keyword evidence="2" id="KW-1185">Reference proteome</keyword>
<dbReference type="OrthoDB" id="962781at2"/>
<accession>A0A2S7ILC2</accession>
<reference evidence="2" key="1">
    <citation type="submission" date="2018-02" db="EMBL/GenBank/DDBJ databases">
        <title>Genome sequencing of Solimonas sp. HR-BB.</title>
        <authorList>
            <person name="Lee Y."/>
            <person name="Jeon C.O."/>
        </authorList>
    </citation>
    <scope>NUCLEOTIDE SEQUENCE [LARGE SCALE GENOMIC DNA]</scope>
    <source>
        <strain evidence="2">HR-U</strain>
    </source>
</reference>
<name>A0A2S7ILC2_9BACT</name>
<sequence>MKNFHYLLLALVFFACKKDKDPEIEKPEQPKKIYFTGITRTNASGIIISTDSTDWKFNDTWVEQEEKLFSTTNETLCTTPHTHNIFAYPNPSDGIFSLYVKKDSATRIQIRLVDQDFKVILSRDTVFTGVSLINVKATAPKDTIRMYYKFIDGTCVRKGHGDLLIQ</sequence>
<dbReference type="Proteomes" id="UP000239590">
    <property type="component" value="Unassembled WGS sequence"/>
</dbReference>
<dbReference type="EMBL" id="PTRA01000001">
    <property type="protein sequence ID" value="PQA58439.1"/>
    <property type="molecule type" value="Genomic_DNA"/>
</dbReference>
<dbReference type="RefSeq" id="WP_104709657.1">
    <property type="nucleotide sequence ID" value="NZ_PTRA01000001.1"/>
</dbReference>
<comment type="caution">
    <text evidence="1">The sequence shown here is derived from an EMBL/GenBank/DDBJ whole genome shotgun (WGS) entry which is preliminary data.</text>
</comment>
<organism evidence="1 2">
    <name type="scientific">Siphonobacter curvatus</name>
    <dbReference type="NCBI Taxonomy" id="2094562"/>
    <lineage>
        <taxon>Bacteria</taxon>
        <taxon>Pseudomonadati</taxon>
        <taxon>Bacteroidota</taxon>
        <taxon>Cytophagia</taxon>
        <taxon>Cytophagales</taxon>
        <taxon>Cytophagaceae</taxon>
        <taxon>Siphonobacter</taxon>
    </lineage>
</organism>
<proteinExistence type="predicted"/>
<dbReference type="AlphaFoldDB" id="A0A2S7ILC2"/>